<dbReference type="Pfam" id="PF17921">
    <property type="entry name" value="Integrase_H2C2"/>
    <property type="match status" value="1"/>
</dbReference>
<dbReference type="Gene3D" id="1.10.340.70">
    <property type="match status" value="1"/>
</dbReference>
<dbReference type="GO" id="GO:0003676">
    <property type="term" value="F:nucleic acid binding"/>
    <property type="evidence" value="ECO:0007669"/>
    <property type="project" value="InterPro"/>
</dbReference>
<dbReference type="InterPro" id="IPR001584">
    <property type="entry name" value="Integrase_cat-core"/>
</dbReference>
<evidence type="ECO:0000259" key="1">
    <source>
        <dbReference type="PROSITE" id="PS50994"/>
    </source>
</evidence>
<sequence length="1727" mass="200227">MASPTSEQNKLLIALEDVANMIQKAQTNIKKCPKQRLTEGYIKARLKTIDEYWETFKETHKNLLKCTPREQRGVLPYFLNEEYYLYEDLYICLKGDLTDLLSNMDSKPKILEESDSSNLLQNAQSSFAKLPRIQLPTFSGKYEDWPTYQDLFLALVHNTTINDVQKLHYLKTSVTGEAEMLLRHIKITQDNYIGAWELLKGRFGNKKMIVFSILKRLFGQKKVSHQSAYQIKNLLDTTTECVSSLKNLNICTDTWDPILIFIVGQKLDLESLKEWEEYSYKKNSDEMPSWEDFKNFLESKFRTLELIAPISTVRDKPQTSKSFHVTNRDSEIHQTQHSNTHLQPSCSYCKGGHYIYSCKDFAKQPLEQRFEIVKKNHLCFNCLIPNHNVYNCKHKTTCRICRRRHHSLLHRVKETSEEQDTQPEQIITTAHFSKQQPGHEVLLATAQVEVKSRDGDTHLLRALIDQGSEASFVSARVIELLGLKRISINGEVSGIGEETRMPIKHLTYLSVASRFNSSEAITVKAYVLKTISTRLPSKNILMNWQQLKNINLADPIYYKPGSIDILLGAEVFSKIIEDGLIKMPDGIVAQKTCLGWILSGQREKEFMENQHNVITLHIRSMVTEDNNMLKKFWEIDNELYKKKKILTNEEEKCEEIYKNTTKRDEYGRYIVHLPLKQSIEDTVQLCGDTKQGAINRFKQLERKFQRNEKLKEEYLKVIREYIGMGHMKRSEITEKNCIYLPHHAVIREDKDTTKVRVVYDASASGSNGKSLNDSMMIGPVLQPDLRSLITTWRTYKICVVGDIVKMYRMINMTEEHTNLQRIVWRDSPDKDLESYNLTTVTFGTSAAPYLAVRTLHQLADDEAQEYPHSAPVIKRSFYMDDLMTGSDSEEKTKKKCEEIRMILRKGGFIMQKWSSNSEEVLGYLQGGEEKIRDTVEIKLDKVIKILGLTWDRKEDIFKITVNLPEMIHPVTKRFILSDVARLFDPFGWLSPVVITAKIWIQKLWLCNLGWDDELPSHMREEWIRYREELTHLQNIQIPRWLKTTENNFDTVELHGFADASTQAYAAVTYLKIVDGDEVHTMILASRTKVAPIKQLSVPRLELCAAALLAELMYDLAELLKINKDNTFAWTDSMVVLSWLQAHPSRWRTFVANRVSDILRVLDNDRWRHIKSIDNPADIATRGLRAYDLENYNIWWSGPEWLKKNKTFMERRDDIPQTELEMKGCLHTKIEDREKPIWERFSSLSRMKRVLAYCRRLLRKSKTEERQNYLTVNELERVLEDSIRYYQNLIYEEEIDDLKKKGIVKSRSSLITLSPFLDKRGLIRVGGRLQNASIPETFKHPIIIPANQHITKLLIMEAHIRTLHGGIQQMMAFLRTKYWIIGLKSAVRKCIHNCKVCIIDKAKVKQQFMGQLPLTRVNEYRPFFNSGVDYAGPVMLRTSKGRGHHATKGYICLFICMSTRAIHLEAVTDLTSQAFIAAFRRFVARRGHCAHLMSDNGTNFVGAAKELKELFTNTMKNVTKEVAELLANDGTTWHFIPPRMPSYGGLWEAGIQSAKRHLTRINKDTKLTYEEMATLLAQVEACLNSRPLCQIDKSTDTILTPGHFLVGEPLISVPDTNYEKRDITLMNRWHLIQKMTKDFWQQWKTEYLNTLQQRYKWQTKVPSPAVGDIVIVKDENTPPTKWLLAKVKHLHPGADNLVRVLTVQTPGNHELKRPLSKLILLPKDKDYN</sequence>
<reference evidence="2" key="1">
    <citation type="submission" date="2022-03" db="EMBL/GenBank/DDBJ databases">
        <authorList>
            <person name="Tunstrom K."/>
        </authorList>
    </citation>
    <scope>NUCLEOTIDE SEQUENCE</scope>
</reference>
<dbReference type="PANTHER" id="PTHR47331:SF1">
    <property type="entry name" value="GAG-LIKE PROTEIN"/>
    <property type="match status" value="1"/>
</dbReference>
<dbReference type="Gene3D" id="3.30.420.10">
    <property type="entry name" value="Ribonuclease H-like superfamily/Ribonuclease H"/>
    <property type="match status" value="1"/>
</dbReference>
<dbReference type="GO" id="GO:0071897">
    <property type="term" value="P:DNA biosynthetic process"/>
    <property type="evidence" value="ECO:0007669"/>
    <property type="project" value="UniProtKB-ARBA"/>
</dbReference>
<organism evidence="2 3">
    <name type="scientific">Euphydryas editha</name>
    <name type="common">Edith's checkerspot</name>
    <dbReference type="NCBI Taxonomy" id="104508"/>
    <lineage>
        <taxon>Eukaryota</taxon>
        <taxon>Metazoa</taxon>
        <taxon>Ecdysozoa</taxon>
        <taxon>Arthropoda</taxon>
        <taxon>Hexapoda</taxon>
        <taxon>Insecta</taxon>
        <taxon>Pterygota</taxon>
        <taxon>Neoptera</taxon>
        <taxon>Endopterygota</taxon>
        <taxon>Lepidoptera</taxon>
        <taxon>Glossata</taxon>
        <taxon>Ditrysia</taxon>
        <taxon>Papilionoidea</taxon>
        <taxon>Nymphalidae</taxon>
        <taxon>Nymphalinae</taxon>
        <taxon>Euphydryas</taxon>
    </lineage>
</organism>
<dbReference type="Pfam" id="PF05380">
    <property type="entry name" value="Peptidase_A17"/>
    <property type="match status" value="1"/>
</dbReference>
<dbReference type="Pfam" id="PF18701">
    <property type="entry name" value="DUF5641"/>
    <property type="match status" value="1"/>
</dbReference>
<dbReference type="PROSITE" id="PS50994">
    <property type="entry name" value="INTEGRASE"/>
    <property type="match status" value="1"/>
</dbReference>
<evidence type="ECO:0000313" key="2">
    <source>
        <dbReference type="EMBL" id="CAH2085989.1"/>
    </source>
</evidence>
<dbReference type="GO" id="GO:0015074">
    <property type="term" value="P:DNA integration"/>
    <property type="evidence" value="ECO:0007669"/>
    <property type="project" value="InterPro"/>
</dbReference>
<dbReference type="SUPFAM" id="SSF56672">
    <property type="entry name" value="DNA/RNA polymerases"/>
    <property type="match status" value="1"/>
</dbReference>
<dbReference type="InterPro" id="IPR008042">
    <property type="entry name" value="Retrotrans_Pao"/>
</dbReference>
<dbReference type="Gene3D" id="3.30.70.270">
    <property type="match status" value="1"/>
</dbReference>
<dbReference type="InterPro" id="IPR012337">
    <property type="entry name" value="RNaseH-like_sf"/>
</dbReference>
<dbReference type="Gene3D" id="3.10.10.10">
    <property type="entry name" value="HIV Type 1 Reverse Transcriptase, subunit A, domain 1"/>
    <property type="match status" value="1"/>
</dbReference>
<dbReference type="InterPro" id="IPR000477">
    <property type="entry name" value="RT_dom"/>
</dbReference>
<protein>
    <recommendedName>
        <fullName evidence="1">Integrase catalytic domain-containing protein</fullName>
    </recommendedName>
</protein>
<evidence type="ECO:0000313" key="3">
    <source>
        <dbReference type="Proteomes" id="UP001153954"/>
    </source>
</evidence>
<proteinExistence type="predicted"/>
<dbReference type="Proteomes" id="UP001153954">
    <property type="component" value="Unassembled WGS sequence"/>
</dbReference>
<feature type="domain" description="Integrase catalytic" evidence="1">
    <location>
        <begin position="1417"/>
        <end position="1608"/>
    </location>
</feature>
<dbReference type="InterPro" id="IPR041588">
    <property type="entry name" value="Integrase_H2C2"/>
</dbReference>
<accession>A0AAU9TKN1</accession>
<gene>
    <name evidence="2" type="ORF">EEDITHA_LOCUS2418</name>
</gene>
<dbReference type="InterPro" id="IPR005312">
    <property type="entry name" value="DUF1759"/>
</dbReference>
<dbReference type="InterPro" id="IPR043502">
    <property type="entry name" value="DNA/RNA_pol_sf"/>
</dbReference>
<name>A0AAU9TKN1_EUPED</name>
<dbReference type="GO" id="GO:0042575">
    <property type="term" value="C:DNA polymerase complex"/>
    <property type="evidence" value="ECO:0007669"/>
    <property type="project" value="UniProtKB-ARBA"/>
</dbReference>
<dbReference type="SUPFAM" id="SSF53098">
    <property type="entry name" value="Ribonuclease H-like"/>
    <property type="match status" value="1"/>
</dbReference>
<keyword evidence="3" id="KW-1185">Reference proteome</keyword>
<dbReference type="InterPro" id="IPR040676">
    <property type="entry name" value="DUF5641"/>
</dbReference>
<dbReference type="EMBL" id="CAKOGL010000005">
    <property type="protein sequence ID" value="CAH2085989.1"/>
    <property type="molecule type" value="Genomic_DNA"/>
</dbReference>
<dbReference type="InterPro" id="IPR036397">
    <property type="entry name" value="RNaseH_sf"/>
</dbReference>
<dbReference type="PANTHER" id="PTHR47331">
    <property type="entry name" value="PHD-TYPE DOMAIN-CONTAINING PROTEIN"/>
    <property type="match status" value="1"/>
</dbReference>
<dbReference type="InterPro" id="IPR043128">
    <property type="entry name" value="Rev_trsase/Diguanyl_cyclase"/>
</dbReference>
<comment type="caution">
    <text evidence="2">The sequence shown here is derived from an EMBL/GenBank/DDBJ whole genome shotgun (WGS) entry which is preliminary data.</text>
</comment>
<dbReference type="Pfam" id="PF00078">
    <property type="entry name" value="RVT_1"/>
    <property type="match status" value="1"/>
</dbReference>
<dbReference type="Pfam" id="PF03564">
    <property type="entry name" value="DUF1759"/>
    <property type="match status" value="1"/>
</dbReference>